<dbReference type="GO" id="GO:0010468">
    <property type="term" value="P:regulation of gene expression"/>
    <property type="evidence" value="ECO:0007669"/>
    <property type="project" value="TreeGrafter"/>
</dbReference>
<keyword evidence="8 15" id="KW-0819">tRNA processing</keyword>
<evidence type="ECO:0000256" key="8">
    <source>
        <dbReference type="ARBA" id="ARBA00022694"/>
    </source>
</evidence>
<sequence>MAANTLPKLDVERIAKLNQLSAKLGYQYHDIQLLQRALTHRSVGARNNERLEFLGDSLVNYIIADALFHQFSKLPEGDMSRVRAHLVKGDTLAIIGREYHLSDYLVLGPGELKSGGFRRDSIIADTVEAIIASVYEDGGLEPTRQLVHRLYEQRLQELDPKKVGKDPKTRLQEMLQALNQELPQYSIISVNGAAHAQEFTVSCYVDILKTKFEATASSRRKAEQKAAETAIQTLEKTHA</sequence>
<dbReference type="CDD" id="cd10845">
    <property type="entry name" value="DSRM_RNAse_III_family"/>
    <property type="match status" value="1"/>
</dbReference>
<evidence type="ECO:0000313" key="18">
    <source>
        <dbReference type="EMBL" id="BBP46129.1"/>
    </source>
</evidence>
<keyword evidence="12 15" id="KW-0378">Hydrolase</keyword>
<feature type="active site" evidence="15">
    <location>
        <position position="128"/>
    </location>
</feature>
<dbReference type="PANTHER" id="PTHR11207:SF0">
    <property type="entry name" value="RIBONUCLEASE 3"/>
    <property type="match status" value="1"/>
</dbReference>
<dbReference type="Pfam" id="PF14622">
    <property type="entry name" value="Ribonucleas_3_3"/>
    <property type="match status" value="1"/>
</dbReference>
<dbReference type="InterPro" id="IPR014720">
    <property type="entry name" value="dsRBD_dom"/>
</dbReference>
<dbReference type="FunFam" id="1.10.1520.10:FF:000001">
    <property type="entry name" value="Ribonuclease 3"/>
    <property type="match status" value="1"/>
</dbReference>
<feature type="binding site" evidence="15">
    <location>
        <position position="128"/>
    </location>
    <ligand>
        <name>Mg(2+)</name>
        <dbReference type="ChEBI" id="CHEBI:18420"/>
    </ligand>
</feature>
<keyword evidence="10 15" id="KW-0479">Metal-binding</keyword>
<evidence type="ECO:0000256" key="10">
    <source>
        <dbReference type="ARBA" id="ARBA00022723"/>
    </source>
</evidence>
<dbReference type="SUPFAM" id="SSF69065">
    <property type="entry name" value="RNase III domain-like"/>
    <property type="match status" value="1"/>
</dbReference>
<evidence type="ECO:0000256" key="6">
    <source>
        <dbReference type="ARBA" id="ARBA00022552"/>
    </source>
</evidence>
<keyword evidence="7 15" id="KW-0507">mRNA processing</keyword>
<dbReference type="Pfam" id="PF00035">
    <property type="entry name" value="dsrm"/>
    <property type="match status" value="1"/>
</dbReference>
<dbReference type="GO" id="GO:0006397">
    <property type="term" value="P:mRNA processing"/>
    <property type="evidence" value="ECO:0007669"/>
    <property type="project" value="UniProtKB-UniRule"/>
</dbReference>
<evidence type="ECO:0000256" key="4">
    <source>
        <dbReference type="ARBA" id="ARBA00011738"/>
    </source>
</evidence>
<dbReference type="HAMAP" id="MF_00104">
    <property type="entry name" value="RNase_III"/>
    <property type="match status" value="1"/>
</dbReference>
<dbReference type="GO" id="GO:0004525">
    <property type="term" value="F:ribonuclease III activity"/>
    <property type="evidence" value="ECO:0007669"/>
    <property type="project" value="UniProtKB-UniRule"/>
</dbReference>
<proteinExistence type="inferred from homology"/>
<dbReference type="InterPro" id="IPR000999">
    <property type="entry name" value="RNase_III_dom"/>
</dbReference>
<evidence type="ECO:0000256" key="13">
    <source>
        <dbReference type="ARBA" id="ARBA00022842"/>
    </source>
</evidence>
<name>A0A6F8PVI9_9GAMM</name>
<dbReference type="EC" id="3.1.26.3" evidence="15"/>
<dbReference type="SUPFAM" id="SSF54768">
    <property type="entry name" value="dsRNA-binding domain-like"/>
    <property type="match status" value="1"/>
</dbReference>
<dbReference type="SMART" id="SM00358">
    <property type="entry name" value="DSRM"/>
    <property type="match status" value="1"/>
</dbReference>
<dbReference type="RefSeq" id="WP_173272461.1">
    <property type="nucleotide sequence ID" value="NZ_AP021889.1"/>
</dbReference>
<keyword evidence="14 15" id="KW-0694">RNA-binding</keyword>
<dbReference type="GO" id="GO:0042802">
    <property type="term" value="F:identical protein binding"/>
    <property type="evidence" value="ECO:0007669"/>
    <property type="project" value="UniProtKB-ARBA"/>
</dbReference>
<dbReference type="Gene3D" id="3.30.160.20">
    <property type="match status" value="1"/>
</dbReference>
<comment type="subunit">
    <text evidence="4 15">Homodimer.</text>
</comment>
<evidence type="ECO:0000256" key="3">
    <source>
        <dbReference type="ARBA" id="ARBA00010183"/>
    </source>
</evidence>
<comment type="catalytic activity">
    <reaction evidence="1 15">
        <text>Endonucleolytic cleavage to 5'-phosphomonoester.</text>
        <dbReference type="EC" id="3.1.26.3"/>
    </reaction>
</comment>
<evidence type="ECO:0000256" key="9">
    <source>
        <dbReference type="ARBA" id="ARBA00022722"/>
    </source>
</evidence>
<dbReference type="GO" id="GO:0005737">
    <property type="term" value="C:cytoplasm"/>
    <property type="evidence" value="ECO:0007669"/>
    <property type="project" value="UniProtKB-SubCell"/>
</dbReference>
<dbReference type="GO" id="GO:0019843">
    <property type="term" value="F:rRNA binding"/>
    <property type="evidence" value="ECO:0007669"/>
    <property type="project" value="UniProtKB-KW"/>
</dbReference>
<dbReference type="InterPro" id="IPR036389">
    <property type="entry name" value="RNase_III_sf"/>
</dbReference>
<dbReference type="GO" id="GO:0003725">
    <property type="term" value="F:double-stranded RNA binding"/>
    <property type="evidence" value="ECO:0007669"/>
    <property type="project" value="TreeGrafter"/>
</dbReference>
<evidence type="ECO:0000256" key="14">
    <source>
        <dbReference type="ARBA" id="ARBA00022884"/>
    </source>
</evidence>
<dbReference type="PANTHER" id="PTHR11207">
    <property type="entry name" value="RIBONUCLEASE III"/>
    <property type="match status" value="1"/>
</dbReference>
<comment type="similarity">
    <text evidence="3">Belongs to the ribonuclease III family.</text>
</comment>
<dbReference type="CDD" id="cd00593">
    <property type="entry name" value="RIBOc"/>
    <property type="match status" value="1"/>
</dbReference>
<keyword evidence="9 15" id="KW-0540">Nuclease</keyword>
<feature type="active site" evidence="15">
    <location>
        <position position="56"/>
    </location>
</feature>
<dbReference type="KEGG" id="tse:THMIRHAS_15020"/>
<dbReference type="PROSITE" id="PS00517">
    <property type="entry name" value="RNASE_3_1"/>
    <property type="match status" value="1"/>
</dbReference>
<dbReference type="FunFam" id="3.30.160.20:FF:000003">
    <property type="entry name" value="Ribonuclease 3"/>
    <property type="match status" value="1"/>
</dbReference>
<evidence type="ECO:0000313" key="19">
    <source>
        <dbReference type="Proteomes" id="UP000501726"/>
    </source>
</evidence>
<keyword evidence="15" id="KW-0699">rRNA-binding</keyword>
<evidence type="ECO:0000256" key="11">
    <source>
        <dbReference type="ARBA" id="ARBA00022759"/>
    </source>
</evidence>
<keyword evidence="19" id="KW-1185">Reference proteome</keyword>
<reference evidence="19" key="1">
    <citation type="submission" date="2019-11" db="EMBL/GenBank/DDBJ databases">
        <title>Isolation and characterization of two novel species in the genus Thiomicrorhabdus.</title>
        <authorList>
            <person name="Mochizuki J."/>
            <person name="Kojima H."/>
            <person name="Fukui M."/>
        </authorList>
    </citation>
    <scope>NUCLEOTIDE SEQUENCE [LARGE SCALE GENOMIC DNA]</scope>
    <source>
        <strain evidence="19">aks77</strain>
    </source>
</reference>
<dbReference type="AlphaFoldDB" id="A0A6F8PVI9"/>
<keyword evidence="11 15" id="KW-0255">Endonuclease</keyword>
<dbReference type="InterPro" id="IPR011907">
    <property type="entry name" value="RNase_III"/>
</dbReference>
<keyword evidence="6 15" id="KW-0698">rRNA processing</keyword>
<evidence type="ECO:0000256" key="2">
    <source>
        <dbReference type="ARBA" id="ARBA00004496"/>
    </source>
</evidence>
<evidence type="ECO:0000259" key="17">
    <source>
        <dbReference type="PROSITE" id="PS50142"/>
    </source>
</evidence>
<evidence type="ECO:0000256" key="7">
    <source>
        <dbReference type="ARBA" id="ARBA00022664"/>
    </source>
</evidence>
<comment type="subcellular location">
    <subcellularLocation>
        <location evidence="2 15">Cytoplasm</location>
    </subcellularLocation>
</comment>
<dbReference type="GO" id="GO:0006364">
    <property type="term" value="P:rRNA processing"/>
    <property type="evidence" value="ECO:0007669"/>
    <property type="project" value="UniProtKB-UniRule"/>
</dbReference>
<dbReference type="PROSITE" id="PS50142">
    <property type="entry name" value="RNASE_3_2"/>
    <property type="match status" value="1"/>
</dbReference>
<comment type="function">
    <text evidence="15">Digests double-stranded RNA. Involved in the processing of primary rRNA transcript to yield the immediate precursors to the large and small rRNAs (23S and 16S). Processes some mRNAs, and tRNAs when they are encoded in the rRNA operon. Processes pre-crRNA and tracrRNA of type II CRISPR loci if present in the organism.</text>
</comment>
<feature type="binding site" evidence="15">
    <location>
        <position position="52"/>
    </location>
    <ligand>
        <name>Mg(2+)</name>
        <dbReference type="ChEBI" id="CHEBI:18420"/>
    </ligand>
</feature>
<dbReference type="PROSITE" id="PS50137">
    <property type="entry name" value="DS_RBD"/>
    <property type="match status" value="1"/>
</dbReference>
<dbReference type="NCBIfam" id="TIGR02191">
    <property type="entry name" value="RNaseIII"/>
    <property type="match status" value="1"/>
</dbReference>
<dbReference type="Proteomes" id="UP000501726">
    <property type="component" value="Chromosome"/>
</dbReference>
<evidence type="ECO:0000256" key="12">
    <source>
        <dbReference type="ARBA" id="ARBA00022801"/>
    </source>
</evidence>
<organism evidence="18 19">
    <name type="scientific">Thiosulfatimonas sediminis</name>
    <dbReference type="NCBI Taxonomy" id="2675054"/>
    <lineage>
        <taxon>Bacteria</taxon>
        <taxon>Pseudomonadati</taxon>
        <taxon>Pseudomonadota</taxon>
        <taxon>Gammaproteobacteria</taxon>
        <taxon>Thiotrichales</taxon>
        <taxon>Piscirickettsiaceae</taxon>
        <taxon>Thiosulfatimonas</taxon>
    </lineage>
</organism>
<dbReference type="SMART" id="SM00535">
    <property type="entry name" value="RIBOc"/>
    <property type="match status" value="1"/>
</dbReference>
<dbReference type="Gene3D" id="1.10.1520.10">
    <property type="entry name" value="Ribonuclease III domain"/>
    <property type="match status" value="1"/>
</dbReference>
<feature type="domain" description="RNase III" evidence="17">
    <location>
        <begin position="17"/>
        <end position="139"/>
    </location>
</feature>
<feature type="domain" description="DRBM" evidence="16">
    <location>
        <begin position="166"/>
        <end position="236"/>
    </location>
</feature>
<evidence type="ECO:0000256" key="5">
    <source>
        <dbReference type="ARBA" id="ARBA00022490"/>
    </source>
</evidence>
<gene>
    <name evidence="15 18" type="primary">rnc</name>
    <name evidence="18" type="ORF">THMIRHAS_15020</name>
</gene>
<accession>A0A6F8PVI9</accession>
<evidence type="ECO:0000256" key="1">
    <source>
        <dbReference type="ARBA" id="ARBA00000109"/>
    </source>
</evidence>
<dbReference type="EMBL" id="AP021889">
    <property type="protein sequence ID" value="BBP46129.1"/>
    <property type="molecule type" value="Genomic_DNA"/>
</dbReference>
<protein>
    <recommendedName>
        <fullName evidence="15">Ribonuclease 3</fullName>
        <ecNumber evidence="15">3.1.26.3</ecNumber>
    </recommendedName>
    <alternativeName>
        <fullName evidence="15">Ribonuclease III</fullName>
        <shortName evidence="15">RNase III</shortName>
    </alternativeName>
</protein>
<comment type="cofactor">
    <cofactor evidence="15">
        <name>Mg(2+)</name>
        <dbReference type="ChEBI" id="CHEBI:18420"/>
    </cofactor>
</comment>
<feature type="binding site" evidence="15">
    <location>
        <position position="125"/>
    </location>
    <ligand>
        <name>Mg(2+)</name>
        <dbReference type="ChEBI" id="CHEBI:18420"/>
    </ligand>
</feature>
<keyword evidence="5 15" id="KW-0963">Cytoplasm</keyword>
<evidence type="ECO:0000256" key="15">
    <source>
        <dbReference type="HAMAP-Rule" id="MF_00104"/>
    </source>
</evidence>
<dbReference type="GO" id="GO:0046872">
    <property type="term" value="F:metal ion binding"/>
    <property type="evidence" value="ECO:0007669"/>
    <property type="project" value="UniProtKB-KW"/>
</dbReference>
<keyword evidence="13 15" id="KW-0460">Magnesium</keyword>
<dbReference type="GO" id="GO:0008033">
    <property type="term" value="P:tRNA processing"/>
    <property type="evidence" value="ECO:0007669"/>
    <property type="project" value="UniProtKB-KW"/>
</dbReference>
<evidence type="ECO:0000259" key="16">
    <source>
        <dbReference type="PROSITE" id="PS50137"/>
    </source>
</evidence>